<evidence type="ECO:0000256" key="1">
    <source>
        <dbReference type="PROSITE-ProRule" id="PRU00243"/>
    </source>
</evidence>
<gene>
    <name evidence="3" type="ORF">EDI_029580</name>
</gene>
<dbReference type="OrthoDB" id="27134at2759"/>
<sequence length="331" mass="39253">MNINLKWALHELIGNGNFNPEKRYLDKIIKKSFQGRSYIIFKKIKNKLKSTYFDEVFKGLILFHFLCHNGNGIIFSEFKEIVIPKHDIKNVFSIDPNSYQFWCEHYSILLNHLLNFHHKYPCFDGCFHFPRKNSFLVQLKEKDLIINLWNDCYILFNQCNQYVIDIIRMIKFNDQLCFSVGIVVSDMIGIYLILTELHNFITSEYTQELSRIEVEENGCKKCLYQIKSKLSNQRMGKYLPNQSISELHLHETKNSEDDLLCNKTTLQISSIQRKMIVLKSINFFVNTPFLIFFFFECQCVKLCLVLFGIIKKELTLNLGLKRWYKKQGKIS</sequence>
<evidence type="ECO:0000313" key="3">
    <source>
        <dbReference type="EMBL" id="EDR21599.1"/>
    </source>
</evidence>
<name>B0EV46_ENTDS</name>
<feature type="domain" description="ENTH" evidence="2">
    <location>
        <begin position="1"/>
        <end position="124"/>
    </location>
</feature>
<dbReference type="PROSITE" id="PS50942">
    <property type="entry name" value="ENTH"/>
    <property type="match status" value="1"/>
</dbReference>
<evidence type="ECO:0000313" key="4">
    <source>
        <dbReference type="Proteomes" id="UP000008076"/>
    </source>
</evidence>
<dbReference type="GeneID" id="5914383"/>
<feature type="transmembrane region" description="Helical" evidence="1">
    <location>
        <begin position="289"/>
        <end position="310"/>
    </location>
</feature>
<keyword evidence="1" id="KW-0472">Membrane</keyword>
<dbReference type="eggNOG" id="ENOG502R26H">
    <property type="taxonomic scope" value="Eukaryota"/>
</dbReference>
<comment type="caution">
    <text evidence="1">Lacks conserved residue(s) required for the propagation of feature annotation.</text>
</comment>
<dbReference type="AlphaFoldDB" id="B0EV46"/>
<dbReference type="VEuPathDB" id="AmoebaDB:EDI_029580"/>
<dbReference type="EMBL" id="DS551013">
    <property type="protein sequence ID" value="EDR21599.1"/>
    <property type="molecule type" value="Genomic_DNA"/>
</dbReference>
<dbReference type="SUPFAM" id="SSF48464">
    <property type="entry name" value="ENTH/VHS domain"/>
    <property type="match status" value="1"/>
</dbReference>
<dbReference type="Proteomes" id="UP000008076">
    <property type="component" value="Unassembled WGS sequence"/>
</dbReference>
<protein>
    <recommendedName>
        <fullName evidence="2">ENTH domain-containing protein</fullName>
    </recommendedName>
</protein>
<evidence type="ECO:0000259" key="2">
    <source>
        <dbReference type="PROSITE" id="PS50942"/>
    </source>
</evidence>
<keyword evidence="4" id="KW-1185">Reference proteome</keyword>
<dbReference type="InterPro" id="IPR008942">
    <property type="entry name" value="ENTH_VHS"/>
</dbReference>
<dbReference type="KEGG" id="edi:EDI_029580"/>
<proteinExistence type="predicted"/>
<organism evidence="4">
    <name type="scientific">Entamoeba dispar (strain ATCC PRA-260 / SAW760)</name>
    <dbReference type="NCBI Taxonomy" id="370354"/>
    <lineage>
        <taxon>Eukaryota</taxon>
        <taxon>Amoebozoa</taxon>
        <taxon>Evosea</taxon>
        <taxon>Archamoebae</taxon>
        <taxon>Mastigamoebida</taxon>
        <taxon>Entamoebidae</taxon>
        <taxon>Entamoeba</taxon>
    </lineage>
</organism>
<accession>B0EV46</accession>
<keyword evidence="1" id="KW-0812">Transmembrane</keyword>
<feature type="transmembrane region" description="Helical" evidence="1">
    <location>
        <begin position="176"/>
        <end position="194"/>
    </location>
</feature>
<dbReference type="InterPro" id="IPR013809">
    <property type="entry name" value="ENTH"/>
</dbReference>
<reference evidence="4" key="1">
    <citation type="submission" date="2007-12" db="EMBL/GenBank/DDBJ databases">
        <title>Annotation of Entamoeba dispar SAW760.</title>
        <authorList>
            <person name="Lorenzi H."/>
            <person name="Inman J."/>
            <person name="Schobel S."/>
            <person name="Amedeo P."/>
            <person name="Caler E."/>
        </authorList>
    </citation>
    <scope>NUCLEOTIDE SEQUENCE [LARGE SCALE GENOMIC DNA]</scope>
    <source>
        <strain evidence="4">ATCC PRA-260 / SAW760</strain>
    </source>
</reference>
<dbReference type="OMA" id="NINLKWA"/>
<keyword evidence="1" id="KW-1133">Transmembrane helix</keyword>
<dbReference type="RefSeq" id="XP_001741929.1">
    <property type="nucleotide sequence ID" value="XM_001741877.1"/>
</dbReference>